<protein>
    <submittedName>
        <fullName evidence="2">Uncharacterized protein</fullName>
    </submittedName>
</protein>
<dbReference type="EMBL" id="JAPCWZ010000002">
    <property type="protein sequence ID" value="KAK8877124.1"/>
    <property type="molecule type" value="Genomic_DNA"/>
</dbReference>
<sequence length="85" mass="9390">MLIAPVISPAIFPGLPGLGRFSHSTPLGLLWAPLFWAPAPTPTARTTTHHSPLTTHHSGDPSTLRPRPLLSKFTLRIPMEIRKYF</sequence>
<reference evidence="2 3" key="1">
    <citation type="journal article" date="2024" name="IMA Fungus">
        <title>Apiospora arundinis, a panoply of carbohydrate-active enzymes and secondary metabolites.</title>
        <authorList>
            <person name="Sorensen T."/>
            <person name="Petersen C."/>
            <person name="Muurmann A.T."/>
            <person name="Christiansen J.V."/>
            <person name="Brundto M.L."/>
            <person name="Overgaard C.K."/>
            <person name="Boysen A.T."/>
            <person name="Wollenberg R.D."/>
            <person name="Larsen T.O."/>
            <person name="Sorensen J.L."/>
            <person name="Nielsen K.L."/>
            <person name="Sondergaard T.E."/>
        </authorList>
    </citation>
    <scope>NUCLEOTIDE SEQUENCE [LARGE SCALE GENOMIC DNA]</scope>
    <source>
        <strain evidence="2 3">AAU 773</strain>
    </source>
</reference>
<organism evidence="2 3">
    <name type="scientific">Apiospora arundinis</name>
    <dbReference type="NCBI Taxonomy" id="335852"/>
    <lineage>
        <taxon>Eukaryota</taxon>
        <taxon>Fungi</taxon>
        <taxon>Dikarya</taxon>
        <taxon>Ascomycota</taxon>
        <taxon>Pezizomycotina</taxon>
        <taxon>Sordariomycetes</taxon>
        <taxon>Xylariomycetidae</taxon>
        <taxon>Amphisphaeriales</taxon>
        <taxon>Apiosporaceae</taxon>
        <taxon>Apiospora</taxon>
    </lineage>
</organism>
<accession>A0ABR2JHE0</accession>
<name>A0ABR2JHE0_9PEZI</name>
<feature type="compositionally biased region" description="Low complexity" evidence="1">
    <location>
        <begin position="43"/>
        <end position="56"/>
    </location>
</feature>
<keyword evidence="3" id="KW-1185">Reference proteome</keyword>
<dbReference type="Proteomes" id="UP001390339">
    <property type="component" value="Unassembled WGS sequence"/>
</dbReference>
<evidence type="ECO:0000313" key="3">
    <source>
        <dbReference type="Proteomes" id="UP001390339"/>
    </source>
</evidence>
<proteinExistence type="predicted"/>
<gene>
    <name evidence="2" type="ORF">PGQ11_002070</name>
</gene>
<comment type="caution">
    <text evidence="2">The sequence shown here is derived from an EMBL/GenBank/DDBJ whole genome shotgun (WGS) entry which is preliminary data.</text>
</comment>
<evidence type="ECO:0000256" key="1">
    <source>
        <dbReference type="SAM" id="MobiDB-lite"/>
    </source>
</evidence>
<feature type="region of interest" description="Disordered" evidence="1">
    <location>
        <begin position="43"/>
        <end position="67"/>
    </location>
</feature>
<evidence type="ECO:0000313" key="2">
    <source>
        <dbReference type="EMBL" id="KAK8877124.1"/>
    </source>
</evidence>